<dbReference type="GO" id="GO:0005829">
    <property type="term" value="C:cytosol"/>
    <property type="evidence" value="ECO:0007669"/>
    <property type="project" value="TreeGrafter"/>
</dbReference>
<comment type="similarity">
    <text evidence="1 2">Belongs to the UPF0301 (AlgH) family.</text>
</comment>
<dbReference type="NCBIfam" id="NF001266">
    <property type="entry name" value="PRK00228.1-1"/>
    <property type="match status" value="1"/>
</dbReference>
<name>A0A1X7AJ78_9GAMM</name>
<dbReference type="Gene3D" id="3.40.1740.10">
    <property type="entry name" value="VC0467-like"/>
    <property type="match status" value="1"/>
</dbReference>
<keyword evidence="4" id="KW-1185">Reference proteome</keyword>
<dbReference type="PANTHER" id="PTHR30327">
    <property type="entry name" value="UNCHARACTERIZED PROTEIN YQGE"/>
    <property type="match status" value="1"/>
</dbReference>
<evidence type="ECO:0000313" key="4">
    <source>
        <dbReference type="Proteomes" id="UP000196573"/>
    </source>
</evidence>
<reference evidence="3 4" key="1">
    <citation type="submission" date="2017-03" db="EMBL/GenBank/DDBJ databases">
        <authorList>
            <person name="Afonso C.L."/>
            <person name="Miller P.J."/>
            <person name="Scott M.A."/>
            <person name="Spackman E."/>
            <person name="Goraichik I."/>
            <person name="Dimitrov K.M."/>
            <person name="Suarez D.L."/>
            <person name="Swayne D.E."/>
        </authorList>
    </citation>
    <scope>NUCLEOTIDE SEQUENCE [LARGE SCALE GENOMIC DNA]</scope>
    <source>
        <strain evidence="3">SB41UT1</strain>
    </source>
</reference>
<evidence type="ECO:0000256" key="2">
    <source>
        <dbReference type="HAMAP-Rule" id="MF_00758"/>
    </source>
</evidence>
<dbReference type="EMBL" id="FWPT01000004">
    <property type="protein sequence ID" value="SMA46113.1"/>
    <property type="molecule type" value="Genomic_DNA"/>
</dbReference>
<dbReference type="RefSeq" id="WP_207626617.1">
    <property type="nucleotide sequence ID" value="NZ_CBCSCN010000002.1"/>
</dbReference>
<organism evidence="3 4">
    <name type="scientific">Parendozoicomonas haliclonae</name>
    <dbReference type="NCBI Taxonomy" id="1960125"/>
    <lineage>
        <taxon>Bacteria</taxon>
        <taxon>Pseudomonadati</taxon>
        <taxon>Pseudomonadota</taxon>
        <taxon>Gammaproteobacteria</taxon>
        <taxon>Oceanospirillales</taxon>
        <taxon>Endozoicomonadaceae</taxon>
        <taxon>Parendozoicomonas</taxon>
    </lineage>
</organism>
<sequence length="191" mass="20980">MLMTKSSLRNTLLIAMPQLEDENFSGSVIYICEHNEDGAMGLIINRPLSVPLHELFNKTGIAYQSQLDELSASILYGGPVDIEHGFILHTFTGELDERASIPVTHDIALTSSRELLEDMGQGNGPQYALVSLGYAGWGPGQLEQELADNAWLNSPADKIILFQTPYEQRLERACTRIGVDLAMLSHEAGHA</sequence>
<evidence type="ECO:0000313" key="3">
    <source>
        <dbReference type="EMBL" id="SMA46113.1"/>
    </source>
</evidence>
<proteinExistence type="inferred from homology"/>
<accession>A0A1X7AJ78</accession>
<dbReference type="AlphaFoldDB" id="A0A1X7AJ78"/>
<dbReference type="Pfam" id="PF02622">
    <property type="entry name" value="DUF179"/>
    <property type="match status" value="1"/>
</dbReference>
<dbReference type="PANTHER" id="PTHR30327:SF1">
    <property type="entry name" value="UPF0301 PROTEIN YQGE"/>
    <property type="match status" value="1"/>
</dbReference>
<evidence type="ECO:0000256" key="1">
    <source>
        <dbReference type="ARBA" id="ARBA00009600"/>
    </source>
</evidence>
<dbReference type="SUPFAM" id="SSF143456">
    <property type="entry name" value="VC0467-like"/>
    <property type="match status" value="1"/>
</dbReference>
<dbReference type="HAMAP" id="MF_00758">
    <property type="entry name" value="UPF0301"/>
    <property type="match status" value="1"/>
</dbReference>
<protein>
    <recommendedName>
        <fullName evidence="2">UPF0301 protein EHSB41UT_02083</fullName>
    </recommendedName>
</protein>
<dbReference type="Proteomes" id="UP000196573">
    <property type="component" value="Unassembled WGS sequence"/>
</dbReference>
<gene>
    <name evidence="3" type="ORF">EHSB41UT_02083</name>
</gene>
<dbReference type="InterPro" id="IPR003774">
    <property type="entry name" value="AlgH-like"/>
</dbReference>